<evidence type="ECO:0000313" key="4">
    <source>
        <dbReference type="Proteomes" id="UP000838756"/>
    </source>
</evidence>
<dbReference type="OrthoDB" id="7492418at2759"/>
<keyword evidence="4" id="KW-1185">Reference proteome</keyword>
<organism evidence="3 4">
    <name type="scientific">Pararge aegeria aegeria</name>
    <dbReference type="NCBI Taxonomy" id="348720"/>
    <lineage>
        <taxon>Eukaryota</taxon>
        <taxon>Metazoa</taxon>
        <taxon>Ecdysozoa</taxon>
        <taxon>Arthropoda</taxon>
        <taxon>Hexapoda</taxon>
        <taxon>Insecta</taxon>
        <taxon>Pterygota</taxon>
        <taxon>Neoptera</taxon>
        <taxon>Endopterygota</taxon>
        <taxon>Lepidoptera</taxon>
        <taxon>Glossata</taxon>
        <taxon>Ditrysia</taxon>
        <taxon>Papilionoidea</taxon>
        <taxon>Nymphalidae</taxon>
        <taxon>Satyrinae</taxon>
        <taxon>Satyrini</taxon>
        <taxon>Parargina</taxon>
        <taxon>Pararge</taxon>
    </lineage>
</organism>
<feature type="compositionally biased region" description="Basic and acidic residues" evidence="2">
    <location>
        <begin position="121"/>
        <end position="135"/>
    </location>
</feature>
<comment type="caution">
    <text evidence="3">The sequence shown here is derived from an EMBL/GenBank/DDBJ whole genome shotgun (WGS) entry which is preliminary data.</text>
</comment>
<feature type="compositionally biased region" description="Low complexity" evidence="2">
    <location>
        <begin position="333"/>
        <end position="345"/>
    </location>
</feature>
<keyword evidence="1" id="KW-0175">Coiled coil</keyword>
<evidence type="ECO:0000256" key="1">
    <source>
        <dbReference type="SAM" id="Coils"/>
    </source>
</evidence>
<name>A0A8S4QA92_9NEOP</name>
<feature type="coiled-coil region" evidence="1">
    <location>
        <begin position="185"/>
        <end position="235"/>
    </location>
</feature>
<feature type="compositionally biased region" description="Basic residues" evidence="2">
    <location>
        <begin position="1"/>
        <end position="10"/>
    </location>
</feature>
<proteinExistence type="predicted"/>
<evidence type="ECO:0000256" key="2">
    <source>
        <dbReference type="SAM" id="MobiDB-lite"/>
    </source>
</evidence>
<feature type="compositionally biased region" description="Basic and acidic residues" evidence="2">
    <location>
        <begin position="21"/>
        <end position="31"/>
    </location>
</feature>
<dbReference type="EMBL" id="CAKXAJ010000689">
    <property type="protein sequence ID" value="CAH2207589.1"/>
    <property type="molecule type" value="Genomic_DNA"/>
</dbReference>
<protein>
    <submittedName>
        <fullName evidence="3">Jg5425 protein</fullName>
    </submittedName>
</protein>
<feature type="region of interest" description="Disordered" evidence="2">
    <location>
        <begin position="1"/>
        <end position="31"/>
    </location>
</feature>
<reference evidence="3" key="1">
    <citation type="submission" date="2022-03" db="EMBL/GenBank/DDBJ databases">
        <authorList>
            <person name="Lindestad O."/>
        </authorList>
    </citation>
    <scope>NUCLEOTIDE SEQUENCE</scope>
</reference>
<feature type="region of interest" description="Disordered" evidence="2">
    <location>
        <begin position="75"/>
        <end position="152"/>
    </location>
</feature>
<feature type="non-terminal residue" evidence="3">
    <location>
        <position position="368"/>
    </location>
</feature>
<dbReference type="AlphaFoldDB" id="A0A8S4QA92"/>
<gene>
    <name evidence="3" type="primary">jg5425</name>
    <name evidence="3" type="ORF">PAEG_LOCUS210</name>
</gene>
<evidence type="ECO:0000313" key="3">
    <source>
        <dbReference type="EMBL" id="CAH2207589.1"/>
    </source>
</evidence>
<feature type="region of interest" description="Disordered" evidence="2">
    <location>
        <begin position="291"/>
        <end position="368"/>
    </location>
</feature>
<accession>A0A8S4QA92</accession>
<sequence>MEINKIRKNSNIRGLEGPQGEEERGRKREGQAYRLKIVLPKPTEEEKVNELLMDTDSDDSDRVLEALVEPWKVAGAVSKRPHDQVDSREEEEGEPSLKAVAVEPETESAVTTKAKIKVGRARAERVDEGVRERSPINRAKVTMNADGEYGPTKDELIDRARSAVSSITCETQKSNNLKGGVKGEINRATKEIRAAMDALQAMTIDEEAQRLRADNRRMRQEMAALRAEVKALRFAFSAREKSPAPVGQPDLGMDPQSSPALGEMLETLKRDLFISIGGMVNDRLEQLEKRLPQEPILRPPLAADKKKGAVTRRSPDEPSAGPSPARPAKTRSAAGTKTTKPTAAPQTECSVSTRSAEPREAEATETTA</sequence>
<dbReference type="Proteomes" id="UP000838756">
    <property type="component" value="Unassembled WGS sequence"/>
</dbReference>